<feature type="region of interest" description="Disordered" evidence="7">
    <location>
        <begin position="287"/>
        <end position="306"/>
    </location>
</feature>
<feature type="binding site" evidence="6">
    <location>
        <position position="101"/>
    </location>
    <ligand>
        <name>S-adenosyl-L-methionine</name>
        <dbReference type="ChEBI" id="CHEBI:59789"/>
    </ligand>
</feature>
<dbReference type="Gene3D" id="1.10.150.170">
    <property type="entry name" value="Putative methyltransferase TM0872, insert domain"/>
    <property type="match status" value="1"/>
</dbReference>
<dbReference type="PANTHER" id="PTHR11265:SF0">
    <property type="entry name" value="12S RRNA N4-METHYLCYTIDINE METHYLTRANSFERASE"/>
    <property type="match status" value="1"/>
</dbReference>
<keyword evidence="4 6" id="KW-0808">Transferase</keyword>
<dbReference type="HAMAP" id="MF_01007">
    <property type="entry name" value="16SrRNA_methyltr_H"/>
    <property type="match status" value="1"/>
</dbReference>
<evidence type="ECO:0000313" key="9">
    <source>
        <dbReference type="Proteomes" id="UP000736328"/>
    </source>
</evidence>
<keyword evidence="2 6" id="KW-0698">rRNA processing</keyword>
<evidence type="ECO:0000256" key="2">
    <source>
        <dbReference type="ARBA" id="ARBA00022552"/>
    </source>
</evidence>
<dbReference type="Pfam" id="PF01795">
    <property type="entry name" value="Methyltransf_5"/>
    <property type="match status" value="1"/>
</dbReference>
<evidence type="ECO:0000256" key="1">
    <source>
        <dbReference type="ARBA" id="ARBA00010396"/>
    </source>
</evidence>
<dbReference type="NCBIfam" id="TIGR00006">
    <property type="entry name" value="16S rRNA (cytosine(1402)-N(4))-methyltransferase RsmH"/>
    <property type="match status" value="1"/>
</dbReference>
<evidence type="ECO:0000256" key="4">
    <source>
        <dbReference type="ARBA" id="ARBA00022679"/>
    </source>
</evidence>
<dbReference type="PIRSF" id="PIRSF004486">
    <property type="entry name" value="MraW"/>
    <property type="match status" value="1"/>
</dbReference>
<evidence type="ECO:0000256" key="3">
    <source>
        <dbReference type="ARBA" id="ARBA00022603"/>
    </source>
</evidence>
<feature type="binding site" evidence="6">
    <location>
        <position position="81"/>
    </location>
    <ligand>
        <name>S-adenosyl-L-methionine</name>
        <dbReference type="ChEBI" id="CHEBI:59789"/>
    </ligand>
</feature>
<dbReference type="GO" id="GO:0005737">
    <property type="term" value="C:cytoplasm"/>
    <property type="evidence" value="ECO:0007669"/>
    <property type="project" value="UniProtKB-SubCell"/>
</dbReference>
<dbReference type="Gene3D" id="3.40.50.150">
    <property type="entry name" value="Vaccinia Virus protein VP39"/>
    <property type="match status" value="1"/>
</dbReference>
<feature type="binding site" evidence="6">
    <location>
        <begin position="34"/>
        <end position="36"/>
    </location>
    <ligand>
        <name>S-adenosyl-L-methionine</name>
        <dbReference type="ChEBI" id="CHEBI:59789"/>
    </ligand>
</feature>
<keyword evidence="6" id="KW-0963">Cytoplasm</keyword>
<dbReference type="SUPFAM" id="SSF81799">
    <property type="entry name" value="Putative methyltransferase TM0872, insert domain"/>
    <property type="match status" value="1"/>
</dbReference>
<keyword evidence="5 6" id="KW-0949">S-adenosyl-L-methionine</keyword>
<accession>A0A933IAV2</accession>
<dbReference type="PANTHER" id="PTHR11265">
    <property type="entry name" value="S-ADENOSYL-METHYLTRANSFERASE MRAW"/>
    <property type="match status" value="1"/>
</dbReference>
<dbReference type="EC" id="2.1.1.199" evidence="6"/>
<name>A0A933IAV2_UNCT6</name>
<reference evidence="8" key="1">
    <citation type="submission" date="2020-07" db="EMBL/GenBank/DDBJ databases">
        <title>Huge and variable diversity of episymbiotic CPR bacteria and DPANN archaea in groundwater ecosystems.</title>
        <authorList>
            <person name="He C.Y."/>
            <person name="Keren R."/>
            <person name="Whittaker M."/>
            <person name="Farag I.F."/>
            <person name="Doudna J."/>
            <person name="Cate J.H.D."/>
            <person name="Banfield J.F."/>
        </authorList>
    </citation>
    <scope>NUCLEOTIDE SEQUENCE</scope>
    <source>
        <strain evidence="8">NC_groundwater_1520_Pr4_B-0.1um_53_5</strain>
    </source>
</reference>
<dbReference type="InterPro" id="IPR029063">
    <property type="entry name" value="SAM-dependent_MTases_sf"/>
</dbReference>
<comment type="similarity">
    <text evidence="1 6">Belongs to the methyltransferase superfamily. RsmH family.</text>
</comment>
<evidence type="ECO:0000313" key="8">
    <source>
        <dbReference type="EMBL" id="MBI4726568.1"/>
    </source>
</evidence>
<keyword evidence="3 6" id="KW-0489">Methyltransferase</keyword>
<feature type="binding site" evidence="6">
    <location>
        <position position="108"/>
    </location>
    <ligand>
        <name>S-adenosyl-L-methionine</name>
        <dbReference type="ChEBI" id="CHEBI:59789"/>
    </ligand>
</feature>
<dbReference type="Proteomes" id="UP000736328">
    <property type="component" value="Unassembled WGS sequence"/>
</dbReference>
<evidence type="ECO:0000256" key="7">
    <source>
        <dbReference type="SAM" id="MobiDB-lite"/>
    </source>
</evidence>
<proteinExistence type="inferred from homology"/>
<dbReference type="EMBL" id="JACQXR010000061">
    <property type="protein sequence ID" value="MBI4726568.1"/>
    <property type="molecule type" value="Genomic_DNA"/>
</dbReference>
<dbReference type="AlphaFoldDB" id="A0A933IAV2"/>
<gene>
    <name evidence="6 8" type="primary">rsmH</name>
    <name evidence="8" type="ORF">HY768_05010</name>
</gene>
<comment type="subcellular location">
    <subcellularLocation>
        <location evidence="6">Cytoplasm</location>
    </subcellularLocation>
</comment>
<evidence type="ECO:0000256" key="5">
    <source>
        <dbReference type="ARBA" id="ARBA00022691"/>
    </source>
</evidence>
<feature type="binding site" evidence="6">
    <location>
        <position position="54"/>
    </location>
    <ligand>
        <name>S-adenosyl-L-methionine</name>
        <dbReference type="ChEBI" id="CHEBI:59789"/>
    </ligand>
</feature>
<dbReference type="GO" id="GO:0070475">
    <property type="term" value="P:rRNA base methylation"/>
    <property type="evidence" value="ECO:0007669"/>
    <property type="project" value="UniProtKB-UniRule"/>
</dbReference>
<comment type="function">
    <text evidence="6">Specifically methylates the N4 position of cytidine in position 1402 (C1402) of 16S rRNA.</text>
</comment>
<protein>
    <recommendedName>
        <fullName evidence="6">Ribosomal RNA small subunit methyltransferase H</fullName>
        <ecNumber evidence="6">2.1.1.199</ecNumber>
    </recommendedName>
    <alternativeName>
        <fullName evidence="6">16S rRNA m(4)C1402 methyltransferase</fullName>
    </alternativeName>
    <alternativeName>
        <fullName evidence="6">rRNA (cytosine-N(4)-)-methyltransferase RsmH</fullName>
    </alternativeName>
</protein>
<dbReference type="GO" id="GO:0071424">
    <property type="term" value="F:rRNA (cytosine-N4-)-methyltransferase activity"/>
    <property type="evidence" value="ECO:0007669"/>
    <property type="project" value="UniProtKB-UniRule"/>
</dbReference>
<comment type="catalytic activity">
    <reaction evidence="6">
        <text>cytidine(1402) in 16S rRNA + S-adenosyl-L-methionine = N(4)-methylcytidine(1402) in 16S rRNA + S-adenosyl-L-homocysteine + H(+)</text>
        <dbReference type="Rhea" id="RHEA:42928"/>
        <dbReference type="Rhea" id="RHEA-COMP:10286"/>
        <dbReference type="Rhea" id="RHEA-COMP:10287"/>
        <dbReference type="ChEBI" id="CHEBI:15378"/>
        <dbReference type="ChEBI" id="CHEBI:57856"/>
        <dbReference type="ChEBI" id="CHEBI:59789"/>
        <dbReference type="ChEBI" id="CHEBI:74506"/>
        <dbReference type="ChEBI" id="CHEBI:82748"/>
        <dbReference type="EC" id="2.1.1.199"/>
    </reaction>
</comment>
<dbReference type="InterPro" id="IPR002903">
    <property type="entry name" value="RsmH"/>
</dbReference>
<sequence>MEEFRHQPVLLEEAIDLLNVRPGGNYIDATLGGGGHALEILKKNGPSGILIGLDRDPQAIEAAAIRLAGYRERFTAVNIRFGRMAEISRDLKLEINGALFDLGLSSPQIDHSQRGFSFMGGGPLDMRMGLNGISARDLVNNSGEKELADIFYRYGEEQKSRKIARAVVEARSKNPIETTGQLAQIIKNTRPQMPAKTLARVFQAIRIKVNDELGELERGLQEAVAMLSSGGRIVVISYHSLEDRLVKETFRRLADPCTCPPRLPACVCGQKSAVKIITKKAMVPSSRQISENGRAHSAKLRAAEKA</sequence>
<dbReference type="InterPro" id="IPR023397">
    <property type="entry name" value="SAM-dep_MeTrfase_MraW_recog"/>
</dbReference>
<evidence type="ECO:0000256" key="6">
    <source>
        <dbReference type="HAMAP-Rule" id="MF_01007"/>
    </source>
</evidence>
<dbReference type="SUPFAM" id="SSF53335">
    <property type="entry name" value="S-adenosyl-L-methionine-dependent methyltransferases"/>
    <property type="match status" value="1"/>
</dbReference>
<comment type="caution">
    <text evidence="8">The sequence shown here is derived from an EMBL/GenBank/DDBJ whole genome shotgun (WGS) entry which is preliminary data.</text>
</comment>
<organism evidence="8 9">
    <name type="scientific">candidate division TA06 bacterium</name>
    <dbReference type="NCBI Taxonomy" id="2250710"/>
    <lineage>
        <taxon>Bacteria</taxon>
        <taxon>Bacteria division TA06</taxon>
    </lineage>
</organism>